<evidence type="ECO:0000256" key="2">
    <source>
        <dbReference type="ARBA" id="ARBA00022670"/>
    </source>
</evidence>
<evidence type="ECO:0000313" key="5">
    <source>
        <dbReference type="EMBL" id="MCT7941898.1"/>
    </source>
</evidence>
<dbReference type="Pfam" id="PF03575">
    <property type="entry name" value="Peptidase_S51"/>
    <property type="match status" value="1"/>
</dbReference>
<evidence type="ECO:0000256" key="3">
    <source>
        <dbReference type="ARBA" id="ARBA00022801"/>
    </source>
</evidence>
<dbReference type="InterPro" id="IPR005320">
    <property type="entry name" value="Peptidase_S51"/>
</dbReference>
<evidence type="ECO:0000256" key="4">
    <source>
        <dbReference type="ARBA" id="ARBA00022825"/>
    </source>
</evidence>
<sequence length="575" mass="63539">MKIISRIKLFIFFSTLAFCLLLQLLSVDNVWANQDVSSKLEKPLSPGFDLMLVGGGLKTCSSLSPHSCVDSITFSANAKLSIQYHFSLDWLERALSDASLQTLSSNQTNNLRKASRKAAKSSVNLNQLKHAVYQVDKHLLDELTDQQYYALLDLLEQEQHSIDGSPLQEQVRLDATTKPYGPAIYRLFTLQALLKKQQKNPDATRPLIGIVTASARDPFESISFYTSAFEQAGADVIWLPLDAALQAGIHHNQCDKLPMLRQQLQGNFDKARLYPDHTQLQQRLCESPEKLYELLESIDGLFLNGGDQSLTLTAWLTPDKKPSKALAVIKNRLVNKQIVIGGTSAGTAVMTAANMITGGTSDGAIQHGVLSAKPPSERCEMNQCDGDIPPTAVTYRAEGGLGLFPFGIMDTHFSERDRQIRLLMLTASTDSEMGFGVDENTALLVNIADKHLSVIGEHGVWVIEQTQARKDDNGKSIFKGVSHYLTSGSQADIDNKQRLANIEFANRVVSVNMAANYPAYQQWIVQACREGRLSRKLIDDVELILLPSSTTGCQSVLNNQQSYQGIKLLLQQQDD</sequence>
<keyword evidence="2" id="KW-0645">Protease</keyword>
<dbReference type="EMBL" id="JAMTCD010000009">
    <property type="protein sequence ID" value="MCT7941898.1"/>
    <property type="molecule type" value="Genomic_DNA"/>
</dbReference>
<proteinExistence type="inferred from homology"/>
<dbReference type="Proteomes" id="UP001155546">
    <property type="component" value="Unassembled WGS sequence"/>
</dbReference>
<organism evidence="5 6">
    <name type="scientific">Shewanella holmiensis</name>
    <dbReference type="NCBI Taxonomy" id="2952222"/>
    <lineage>
        <taxon>Bacteria</taxon>
        <taxon>Pseudomonadati</taxon>
        <taxon>Pseudomonadota</taxon>
        <taxon>Gammaproteobacteria</taxon>
        <taxon>Alteromonadales</taxon>
        <taxon>Shewanellaceae</taxon>
        <taxon>Shewanella</taxon>
    </lineage>
</organism>
<comment type="caution">
    <text evidence="5">The sequence shown here is derived from an EMBL/GenBank/DDBJ whole genome shotgun (WGS) entry which is preliminary data.</text>
</comment>
<dbReference type="RefSeq" id="WP_261298280.1">
    <property type="nucleotide sequence ID" value="NZ_JAMTCD010000009.1"/>
</dbReference>
<keyword evidence="6" id="KW-1185">Reference proteome</keyword>
<dbReference type="AlphaFoldDB" id="A0A9X3AVZ7"/>
<reference evidence="5" key="1">
    <citation type="journal article" date="2023" name="Int. J. Syst. Evol. Microbiol.">
        <title>&lt;i&gt;Shewanella septentrionalis&lt;/i&gt; sp. nov. and &lt;i&gt;Shewanella holmiensis&lt;/i&gt; sp. nov., isolated from Baltic Sea water and sediments.</title>
        <authorList>
            <person name="Martin-Rodriguez A.J."/>
            <person name="Thorell K."/>
            <person name="Joffre E."/>
            <person name="Jensie-Markopoulos S."/>
            <person name="Moore E.R.B."/>
            <person name="Sjoling A."/>
        </authorList>
    </citation>
    <scope>NUCLEOTIDE SEQUENCE</scope>
    <source>
        <strain evidence="5">SP1S2-7</strain>
    </source>
</reference>
<keyword evidence="3" id="KW-0378">Hydrolase</keyword>
<dbReference type="CDD" id="cd03145">
    <property type="entry name" value="GAT1_cyanophycinase"/>
    <property type="match status" value="1"/>
</dbReference>
<keyword evidence="4" id="KW-0720">Serine protease</keyword>
<dbReference type="PANTHER" id="PTHR36175">
    <property type="entry name" value="CYANOPHYCINASE"/>
    <property type="match status" value="1"/>
</dbReference>
<dbReference type="InterPro" id="IPR029062">
    <property type="entry name" value="Class_I_gatase-like"/>
</dbReference>
<dbReference type="PANTHER" id="PTHR36175:SF1">
    <property type="entry name" value="CYANOPHYCINASE"/>
    <property type="match status" value="1"/>
</dbReference>
<gene>
    <name evidence="5" type="ORF">NE535_08870</name>
</gene>
<name>A0A9X3AVZ7_9GAMM</name>
<protein>
    <submittedName>
        <fullName evidence="5">Cyanophycinase</fullName>
    </submittedName>
</protein>
<accession>A0A9X3AVZ7</accession>
<evidence type="ECO:0000313" key="6">
    <source>
        <dbReference type="Proteomes" id="UP001155546"/>
    </source>
</evidence>
<dbReference type="SUPFAM" id="SSF52317">
    <property type="entry name" value="Class I glutamine amidotransferase-like"/>
    <property type="match status" value="1"/>
</dbReference>
<dbReference type="GO" id="GO:0006508">
    <property type="term" value="P:proteolysis"/>
    <property type="evidence" value="ECO:0007669"/>
    <property type="project" value="UniProtKB-KW"/>
</dbReference>
<dbReference type="GO" id="GO:0008236">
    <property type="term" value="F:serine-type peptidase activity"/>
    <property type="evidence" value="ECO:0007669"/>
    <property type="project" value="UniProtKB-KW"/>
</dbReference>
<comment type="similarity">
    <text evidence="1">Belongs to the peptidase S51 family.</text>
</comment>
<dbReference type="Gene3D" id="3.40.50.880">
    <property type="match status" value="1"/>
</dbReference>
<evidence type="ECO:0000256" key="1">
    <source>
        <dbReference type="ARBA" id="ARBA00006534"/>
    </source>
</evidence>